<dbReference type="EMBL" id="MU167237">
    <property type="protein sequence ID" value="KAG0148447.1"/>
    <property type="molecule type" value="Genomic_DNA"/>
</dbReference>
<dbReference type="Pfam" id="PF05199">
    <property type="entry name" value="GMC_oxred_C"/>
    <property type="match status" value="1"/>
</dbReference>
<comment type="caution">
    <text evidence="8">The sequence shown here is derived from an EMBL/GenBank/DDBJ whole genome shotgun (WGS) entry which is preliminary data.</text>
</comment>
<dbReference type="Pfam" id="PF13450">
    <property type="entry name" value="NAD_binding_8"/>
    <property type="match status" value="1"/>
</dbReference>
<accession>A0A9P6TDK3</accession>
<dbReference type="Proteomes" id="UP000886653">
    <property type="component" value="Unassembled WGS sequence"/>
</dbReference>
<dbReference type="InterPro" id="IPR000172">
    <property type="entry name" value="GMC_OxRdtase_N"/>
</dbReference>
<keyword evidence="3" id="KW-0285">Flavoprotein</keyword>
<evidence type="ECO:0000256" key="1">
    <source>
        <dbReference type="ARBA" id="ARBA00001974"/>
    </source>
</evidence>
<dbReference type="GO" id="GO:0050660">
    <property type="term" value="F:flavin adenine dinucleotide binding"/>
    <property type="evidence" value="ECO:0007669"/>
    <property type="project" value="InterPro"/>
</dbReference>
<dbReference type="PANTHER" id="PTHR46056:SF12">
    <property type="entry name" value="LONG-CHAIN-ALCOHOL OXIDASE"/>
    <property type="match status" value="1"/>
</dbReference>
<keyword evidence="9" id="KW-1185">Reference proteome</keyword>
<reference evidence="8" key="1">
    <citation type="submission" date="2013-11" db="EMBL/GenBank/DDBJ databases">
        <title>Genome sequence of the fusiform rust pathogen reveals effectors for host alternation and coevolution with pine.</title>
        <authorList>
            <consortium name="DOE Joint Genome Institute"/>
            <person name="Smith K."/>
            <person name="Pendleton A."/>
            <person name="Kubisiak T."/>
            <person name="Anderson C."/>
            <person name="Salamov A."/>
            <person name="Aerts A."/>
            <person name="Riley R."/>
            <person name="Clum A."/>
            <person name="Lindquist E."/>
            <person name="Ence D."/>
            <person name="Campbell M."/>
            <person name="Kronenberg Z."/>
            <person name="Feau N."/>
            <person name="Dhillon B."/>
            <person name="Hamelin R."/>
            <person name="Burleigh J."/>
            <person name="Smith J."/>
            <person name="Yandell M."/>
            <person name="Nelson C."/>
            <person name="Grigoriev I."/>
            <person name="Davis J."/>
        </authorList>
    </citation>
    <scope>NUCLEOTIDE SEQUENCE</scope>
    <source>
        <strain evidence="8">G11</strain>
    </source>
</reference>
<sequence length="698" mass="74720">MDSSAHLGSNVQILISQFGFTQAHLQTLLVILNTVFQSEPSSDHATSTLNFSTLPDFTLDTLAFKLLSSLPANSIANLAKALGLLGNKYTAYLLTGHFASIDTLSINTRETILAGFSRSSLLVKRELFSALVTFPLSQIYGTSLTLGRAIGYPVDGDPRLITQPERRQSSFPFKFLQPSLAPEVIEVDILVIGSGAGGSVTASVLAKAGHKVLVIEKGPYLPTEKITGAPSQAGQMFEGDGMITTADSKLLILAASTFGGGTTINWSASLPTPYHVRRAWATQYGLPYFVTGDFAADLAAVVKRMGVSIDSIVHSRANQLFMKGCRLAGIHVDQIPQNTAGHRHDCGMCGSGCPFGEKQGATRTWLKDCAEAGGQFMADANVERVLFGQRPEELTHTTKYLKHSSRPSARRTRAVGALVRLKDHEEPVVVRARKAVVCSGGALQTPALLLRSGIDGGGTVGVGLHLHPVSFVTGWFDEEIRPWEGSIMTAISCEVENLKGDHFGAKIEVISSAPGLYAGIGARWYSSVSHREDMANYKNSFTLVIICRDRDGGRVRIDGAGRPVIEYVLSKRDQESLLAGVVKGCEIMKSAGAKKIGTAQYVVDCFEVNNETGDGFEEWIEKVQIAGIRPSWCSLGSAHQMGSCPMGSDQATSVVNSEGKVWGFDSLYIADASVFPTATGVNPAITVSLSSFSCCLIC</sequence>
<dbReference type="PANTHER" id="PTHR46056">
    <property type="entry name" value="LONG-CHAIN-ALCOHOL OXIDASE"/>
    <property type="match status" value="1"/>
</dbReference>
<comment type="cofactor">
    <cofactor evidence="1">
        <name>FAD</name>
        <dbReference type="ChEBI" id="CHEBI:57692"/>
    </cofactor>
</comment>
<dbReference type="AlphaFoldDB" id="A0A9P6TDK3"/>
<protein>
    <recommendedName>
        <fullName evidence="10">Long-chain-alcohol oxidase</fullName>
    </recommendedName>
</protein>
<dbReference type="Gene3D" id="3.30.410.10">
    <property type="entry name" value="Cholesterol Oxidase, domain 2"/>
    <property type="match status" value="1"/>
</dbReference>
<dbReference type="Gene3D" id="3.50.50.60">
    <property type="entry name" value="FAD/NAD(P)-binding domain"/>
    <property type="match status" value="2"/>
</dbReference>
<dbReference type="GO" id="GO:0016614">
    <property type="term" value="F:oxidoreductase activity, acting on CH-OH group of donors"/>
    <property type="evidence" value="ECO:0007669"/>
    <property type="project" value="InterPro"/>
</dbReference>
<evidence type="ECO:0000313" key="8">
    <source>
        <dbReference type="EMBL" id="KAG0148447.1"/>
    </source>
</evidence>
<keyword evidence="5" id="KW-0560">Oxidoreductase</keyword>
<name>A0A9P6TDK3_9BASI</name>
<evidence type="ECO:0000256" key="5">
    <source>
        <dbReference type="ARBA" id="ARBA00023002"/>
    </source>
</evidence>
<comment type="similarity">
    <text evidence="2">Belongs to the GMC oxidoreductase family.</text>
</comment>
<dbReference type="InterPro" id="IPR036188">
    <property type="entry name" value="FAD/NAD-bd_sf"/>
</dbReference>
<evidence type="ECO:0000256" key="3">
    <source>
        <dbReference type="ARBA" id="ARBA00022630"/>
    </source>
</evidence>
<gene>
    <name evidence="8" type="ORF">CROQUDRAFT_41362</name>
</gene>
<proteinExistence type="inferred from homology"/>
<evidence type="ECO:0000259" key="6">
    <source>
        <dbReference type="Pfam" id="PF00732"/>
    </source>
</evidence>
<evidence type="ECO:0000313" key="9">
    <source>
        <dbReference type="Proteomes" id="UP000886653"/>
    </source>
</evidence>
<evidence type="ECO:0000256" key="2">
    <source>
        <dbReference type="ARBA" id="ARBA00010790"/>
    </source>
</evidence>
<evidence type="ECO:0008006" key="10">
    <source>
        <dbReference type="Google" id="ProtNLM"/>
    </source>
</evidence>
<organism evidence="8 9">
    <name type="scientific">Cronartium quercuum f. sp. fusiforme G11</name>
    <dbReference type="NCBI Taxonomy" id="708437"/>
    <lineage>
        <taxon>Eukaryota</taxon>
        <taxon>Fungi</taxon>
        <taxon>Dikarya</taxon>
        <taxon>Basidiomycota</taxon>
        <taxon>Pucciniomycotina</taxon>
        <taxon>Pucciniomycetes</taxon>
        <taxon>Pucciniales</taxon>
        <taxon>Coleosporiaceae</taxon>
        <taxon>Cronartium</taxon>
    </lineage>
</organism>
<dbReference type="InterPro" id="IPR007867">
    <property type="entry name" value="GMC_OxRtase_C"/>
</dbReference>
<dbReference type="Pfam" id="PF00732">
    <property type="entry name" value="GMC_oxred_N"/>
    <property type="match status" value="1"/>
</dbReference>
<feature type="domain" description="Glucose-methanol-choline oxidoreductase N-terminal" evidence="6">
    <location>
        <begin position="235"/>
        <end position="469"/>
    </location>
</feature>
<evidence type="ECO:0000259" key="7">
    <source>
        <dbReference type="Pfam" id="PF05199"/>
    </source>
</evidence>
<dbReference type="OrthoDB" id="269227at2759"/>
<keyword evidence="4" id="KW-0274">FAD</keyword>
<evidence type="ECO:0000256" key="4">
    <source>
        <dbReference type="ARBA" id="ARBA00022827"/>
    </source>
</evidence>
<dbReference type="SUPFAM" id="SSF51905">
    <property type="entry name" value="FAD/NAD(P)-binding domain"/>
    <property type="match status" value="1"/>
</dbReference>
<feature type="domain" description="Glucose-methanol-choline oxidoreductase C-terminal" evidence="7">
    <location>
        <begin position="553"/>
        <end position="687"/>
    </location>
</feature>